<gene>
    <name evidence="1" type="ORF">D1006_35065</name>
</gene>
<proteinExistence type="predicted"/>
<reference evidence="1 2" key="1">
    <citation type="submission" date="2018-08" db="EMBL/GenBank/DDBJ databases">
        <title>Mountain-cultivated ginseng endophyte, Burkholderia stabilis and its activity against ginseng root rot disease.</title>
        <authorList>
            <person name="Tapan Kumar M."/>
            <person name="Bae H."/>
            <person name="Shanmugam G."/>
            <person name="Jeon J."/>
        </authorList>
    </citation>
    <scope>NUCLEOTIDE SEQUENCE [LARGE SCALE GENOMIC DNA]</scope>
    <source>
        <strain evidence="1 2">EB159</strain>
    </source>
</reference>
<dbReference type="Proteomes" id="UP000289650">
    <property type="component" value="Unassembled WGS sequence"/>
</dbReference>
<protein>
    <submittedName>
        <fullName evidence="1">Uncharacterized protein</fullName>
    </submittedName>
</protein>
<evidence type="ECO:0000313" key="2">
    <source>
        <dbReference type="Proteomes" id="UP000289650"/>
    </source>
</evidence>
<comment type="caution">
    <text evidence="1">The sequence shown here is derived from an EMBL/GenBank/DDBJ whole genome shotgun (WGS) entry which is preliminary data.</text>
</comment>
<name>A0A4Q2A7D5_9BURK</name>
<evidence type="ECO:0000313" key="1">
    <source>
        <dbReference type="EMBL" id="RXV65326.1"/>
    </source>
</evidence>
<dbReference type="EMBL" id="QWEX01000003">
    <property type="protein sequence ID" value="RXV65326.1"/>
    <property type="molecule type" value="Genomic_DNA"/>
</dbReference>
<sequence>MAGIYQSVDELVRWFAQEPRTLGWDAFMALDRSKTNLLLQQEYIERFGGNDYIAPITGISPLTGAIQQLVGYRFDKPRVSFENASLRDGKVKMTLRAVSGSFLKWEGDASVARLTEITQVDPLAGHTFTSTIELRDDRLALDKLEVVLDLKDGRDPTLTTTRYEQEQELTGTFIQARFAAMAREQTRFALSRLSYHDGDLIRPEKIKILSQSASGTRVAPKDQDGDGAVLVFVKMVGGAEGHIPGEGPGWTYMLNPGTHSALMVLSNTFVMQNIVGDAFTQFKGPWTVGSFRPVFYDAGKFKRVGTEGGSYWHYNDGRKMYAIPFSMRGGHDGYNGYMNGNVYIGSNGINLSGNWEGTYYYNEDYVGGTPRQVPFVENWEYAAAITNNEVRFVRVSHVAEGLPSHINFISHMSSVLQKVNTAPLANLLFSSEVPLQLKDVKVPGDMLIFGDINPELTTFTLTEPEVSLIAGGTYTFKWSGSTTPTFTLEWADGSGELGSFSGATYTAPRTLPAGRTFVRVRVKARAGSATSYALVTVGARPVSVNPLVQLSMTGASAKPLLTAGAFDGAAVTFTSSKGGSFVVQDNGQAEYTASSFTGPVLIDTITAATGGGQKAECTVVTYTQNHYNMVVMRDGSDFDAGKVLLSKDGGTFEVAPQALTWAVLEGDGSVEATDVATKFIFNAGAPSAAGFYLLQLEGGDDFGKNYSYVLLPGDLSLLKTPLA</sequence>
<organism evidence="1 2">
    <name type="scientific">Burkholderia stabilis</name>
    <dbReference type="NCBI Taxonomy" id="95485"/>
    <lineage>
        <taxon>Bacteria</taxon>
        <taxon>Pseudomonadati</taxon>
        <taxon>Pseudomonadota</taxon>
        <taxon>Betaproteobacteria</taxon>
        <taxon>Burkholderiales</taxon>
        <taxon>Burkholderiaceae</taxon>
        <taxon>Burkholderia</taxon>
        <taxon>Burkholderia cepacia complex</taxon>
    </lineage>
</organism>
<dbReference type="RefSeq" id="WP_129517769.1">
    <property type="nucleotide sequence ID" value="NZ_QWEX01000003.1"/>
</dbReference>
<dbReference type="AlphaFoldDB" id="A0A4Q2A7D5"/>
<accession>A0A4Q2A7D5</accession>